<dbReference type="AlphaFoldDB" id="A0A1B7L2E1"/>
<reference evidence="3" key="1">
    <citation type="submission" date="2016-05" db="EMBL/GenBank/DDBJ databases">
        <authorList>
            <person name="Behera P."/>
            <person name="Vaishampayan P."/>
            <person name="Singh N."/>
            <person name="Raina V."/>
            <person name="Suar M."/>
            <person name="Pattnaik A."/>
            <person name="Rastogi G."/>
        </authorList>
    </citation>
    <scope>NUCLEOTIDE SEQUENCE [LARGE SCALE GENOMIC DNA]</scope>
    <source>
        <strain evidence="3">MP23</strain>
    </source>
</reference>
<organism evidence="2 3">
    <name type="scientific">Mangrovibacter phragmitis</name>
    <dbReference type="NCBI Taxonomy" id="1691903"/>
    <lineage>
        <taxon>Bacteria</taxon>
        <taxon>Pseudomonadati</taxon>
        <taxon>Pseudomonadota</taxon>
        <taxon>Gammaproteobacteria</taxon>
        <taxon>Enterobacterales</taxon>
        <taxon>Enterobacteriaceae</taxon>
        <taxon>Mangrovibacter</taxon>
    </lineage>
</organism>
<dbReference type="Proteomes" id="UP000078225">
    <property type="component" value="Unassembled WGS sequence"/>
</dbReference>
<dbReference type="RefSeq" id="WP_064598448.1">
    <property type="nucleotide sequence ID" value="NZ_JBDJAE010000019.1"/>
</dbReference>
<protein>
    <recommendedName>
        <fullName evidence="4">FidL</fullName>
    </recommendedName>
</protein>
<keyword evidence="1" id="KW-1133">Transmembrane helix</keyword>
<comment type="caution">
    <text evidence="2">The sequence shown here is derived from an EMBL/GenBank/DDBJ whole genome shotgun (WGS) entry which is preliminary data.</text>
</comment>
<evidence type="ECO:0000313" key="3">
    <source>
        <dbReference type="Proteomes" id="UP000078225"/>
    </source>
</evidence>
<name>A0A1B7L2E1_9ENTR</name>
<keyword evidence="1" id="KW-0812">Transmembrane</keyword>
<dbReference type="EMBL" id="LYRP01000022">
    <property type="protein sequence ID" value="OAT76458.1"/>
    <property type="molecule type" value="Genomic_DNA"/>
</dbReference>
<feature type="transmembrane region" description="Helical" evidence="1">
    <location>
        <begin position="7"/>
        <end position="26"/>
    </location>
</feature>
<keyword evidence="1" id="KW-0472">Membrane</keyword>
<proteinExistence type="predicted"/>
<evidence type="ECO:0000256" key="1">
    <source>
        <dbReference type="SAM" id="Phobius"/>
    </source>
</evidence>
<accession>A0A1B7L2E1</accession>
<dbReference type="OrthoDB" id="6593070at2"/>
<evidence type="ECO:0008006" key="4">
    <source>
        <dbReference type="Google" id="ProtNLM"/>
    </source>
</evidence>
<gene>
    <name evidence="2" type="ORF">A9B99_09090</name>
</gene>
<sequence length="163" mass="18746">MKGRTKYFIVSVVAAFLVLGAILLNLNGYTLRHANYSEEVNCTSRLNIVLPATGHQFNSNISFSLDGNDGTFVIFGDVHQEGNINQSWHVYRQLKFSYKTKANGWIDIDKFITTKYLEDNLPDDFFNSYVFDVQRDHPRIRLTRVQGGYLVWNSFTPYMLCTG</sequence>
<evidence type="ECO:0000313" key="2">
    <source>
        <dbReference type="EMBL" id="OAT76458.1"/>
    </source>
</evidence>
<keyword evidence="3" id="KW-1185">Reference proteome</keyword>